<reference evidence="1" key="1">
    <citation type="submission" date="2023-06" db="EMBL/GenBank/DDBJ databases">
        <title>Genomic of Agaribacillus aureum.</title>
        <authorList>
            <person name="Wang G."/>
        </authorList>
    </citation>
    <scope>NUCLEOTIDE SEQUENCE</scope>
    <source>
        <strain evidence="1">BMA12</strain>
    </source>
</reference>
<dbReference type="Gene3D" id="3.40.50.12580">
    <property type="match status" value="1"/>
</dbReference>
<dbReference type="EMBL" id="JAUJEB010000004">
    <property type="protein sequence ID" value="MDN5214218.1"/>
    <property type="molecule type" value="Genomic_DNA"/>
</dbReference>
<dbReference type="InterPro" id="IPR007833">
    <property type="entry name" value="Capsule_polysaccharide_synth"/>
</dbReference>
<dbReference type="Pfam" id="PF05159">
    <property type="entry name" value="Capsule_synth"/>
    <property type="match status" value="1"/>
</dbReference>
<protein>
    <submittedName>
        <fullName evidence="1">Uncharacterized protein</fullName>
    </submittedName>
</protein>
<accession>A0ABT8LD27</accession>
<name>A0ABT8LD27_9BACT</name>
<evidence type="ECO:0000313" key="2">
    <source>
        <dbReference type="Proteomes" id="UP001172083"/>
    </source>
</evidence>
<evidence type="ECO:0000313" key="1">
    <source>
        <dbReference type="EMBL" id="MDN5214218.1"/>
    </source>
</evidence>
<proteinExistence type="predicted"/>
<comment type="caution">
    <text evidence="1">The sequence shown here is derived from an EMBL/GenBank/DDBJ whole genome shotgun (WGS) entry which is preliminary data.</text>
</comment>
<dbReference type="RefSeq" id="WP_346759553.1">
    <property type="nucleotide sequence ID" value="NZ_JAUJEB010000004.1"/>
</dbReference>
<dbReference type="Proteomes" id="UP001172083">
    <property type="component" value="Unassembled WGS sequence"/>
</dbReference>
<dbReference type="InterPro" id="IPR043148">
    <property type="entry name" value="TagF_C"/>
</dbReference>
<sequence length="611" mass="70903">MQAIFIFRKLSEQEYSEVSRKTGDDNTIFFGSDAYRLSGVEDQQLLSLSAEEKKDINHQVLQEMLALSAVQIDNQIFCDYLKIGHFHPWFYHKFRVYFEIRNVAYDIERIKKVIHTFEQVQIYTDNIYIRHFFAAQRHVNITHATAGPTRSVPLKFVATVLRVSIKRLLWGLFGKHPNTAGKNLIVDTRDNHREVLDMGLQGTKCMNTYLGYLFERLSSDQFLFIDNINVPKPSRAGDRFNKFLFKKPSSAGRIFEEEILFKALIRPKIWRRLLQARKEIRLLLESALSDMPLSDYQKLIVWRYQQLNKSSLFFYFKFLAYSRYFSHARPRSVSCIDEYSPNNKLILEAARANGIKTVGIQHGSMHVLHPGYVYSKAESITNPFPDLTLVWGERWRQFLSESGHYPEKTLSITGQIRTDIIPGLRDIAQDKQRIFGDKINTQKIILFASQPQRDPKLRYRATKDVMLAAKQFPEATLVVKPHPIEGDFTYFENIASETGCENYVILKEVDLYLLLNSSDMVITCFSTVGNEAIYFHKPLIILDHLKQDVMHYVRDGVGIQVSDDHTLARCIRKILDGEIEVNSDRYQQYIHANAHKIDGNVCHRIEEAILG</sequence>
<organism evidence="1 2">
    <name type="scientific">Agaribacillus aureus</name>
    <dbReference type="NCBI Taxonomy" id="3051825"/>
    <lineage>
        <taxon>Bacteria</taxon>
        <taxon>Pseudomonadati</taxon>
        <taxon>Bacteroidota</taxon>
        <taxon>Cytophagia</taxon>
        <taxon>Cytophagales</taxon>
        <taxon>Splendidivirgaceae</taxon>
        <taxon>Agaribacillus</taxon>
    </lineage>
</organism>
<dbReference type="SUPFAM" id="SSF53756">
    <property type="entry name" value="UDP-Glycosyltransferase/glycogen phosphorylase"/>
    <property type="match status" value="1"/>
</dbReference>
<gene>
    <name evidence="1" type="ORF">QQ020_19225</name>
</gene>
<keyword evidence="2" id="KW-1185">Reference proteome</keyword>